<accession>A0ACD0P762</accession>
<proteinExistence type="predicted"/>
<keyword evidence="2" id="KW-1185">Reference proteome</keyword>
<gene>
    <name evidence="1" type="ORF">IE53DRAFT_84818</name>
</gene>
<dbReference type="EMBL" id="KZ819705">
    <property type="protein sequence ID" value="PWN53884.1"/>
    <property type="molecule type" value="Genomic_DNA"/>
</dbReference>
<dbReference type="Proteomes" id="UP000245626">
    <property type="component" value="Unassembled WGS sequence"/>
</dbReference>
<evidence type="ECO:0000313" key="1">
    <source>
        <dbReference type="EMBL" id="PWN53884.1"/>
    </source>
</evidence>
<sequence length="675" mass="73621">MDGWMDGGELTGYMGDTSGAAFYDRLSLILHSRLPKLFFQSPVPLHTHHTWDSKPLPTPREDTTGLPPMHLARHLVSLFFLNCGDFFFWTDSMTFIEDVEARYRDAIHTAVDKNWLGLFNAILAIGALHAGNNSEEEKEAPGSQYMARCKAFLADVCDVGDLVRVQTLALLALFMLSTHRREAAYNYVGLAMRMSLALGLHLNVQGMTSLKDPIQDEETRRRVFWSVYCLDRLISLTLGRPVQLRDSAIATSMPSEVGALPPPAGLRAAVELSRIATKILSDLYSWRSTGASKVSVNAYSIKMACALTDQLDVWDTLLPPEHKMGLRNPRSIFLLKLWRELLVIVVARPTLLHQLATSFTIPHDTRYTLAFCPSDLSDAKMEHLQRKAVIAAKSVCQLLSILLSTNQIVPWSFFDSHVAYNAGMVLLLSSIVAPRGGRFGAADEMSTIYSVLDHMAQHGNESAMSCVSILRSFSKVVDLWDSDSARFSENRFGTEKRTASGGDDGQIRLEDRSHQENQYPAGMAGASFSDGGPARGIGTDLEEEARAAVGLQSFQLALQALDEQAARSFPHSDVLGLSWSGSAMGSLGNGFGGGMTSATADQTGGSINEGVPAASTLATGLPQIPHAVLDLRIEQTYSNLPLFPSSHNHHPFSHQPPPPQHCNTGDGSGLSRAGQ</sequence>
<reference evidence="1 2" key="1">
    <citation type="journal article" date="2018" name="Mol. Biol. Evol.">
        <title>Broad Genomic Sampling Reveals a Smut Pathogenic Ancestry of the Fungal Clade Ustilaginomycotina.</title>
        <authorList>
            <person name="Kijpornyongpan T."/>
            <person name="Mondo S.J."/>
            <person name="Barry K."/>
            <person name="Sandor L."/>
            <person name="Lee J."/>
            <person name="Lipzen A."/>
            <person name="Pangilinan J."/>
            <person name="LaButti K."/>
            <person name="Hainaut M."/>
            <person name="Henrissat B."/>
            <person name="Grigoriev I.V."/>
            <person name="Spatafora J.W."/>
            <person name="Aime M.C."/>
        </authorList>
    </citation>
    <scope>NUCLEOTIDE SEQUENCE [LARGE SCALE GENOMIC DNA]</scope>
    <source>
        <strain evidence="1 2">SA 807</strain>
    </source>
</reference>
<organism evidence="1 2">
    <name type="scientific">Violaceomyces palustris</name>
    <dbReference type="NCBI Taxonomy" id="1673888"/>
    <lineage>
        <taxon>Eukaryota</taxon>
        <taxon>Fungi</taxon>
        <taxon>Dikarya</taxon>
        <taxon>Basidiomycota</taxon>
        <taxon>Ustilaginomycotina</taxon>
        <taxon>Ustilaginomycetes</taxon>
        <taxon>Violaceomycetales</taxon>
        <taxon>Violaceomycetaceae</taxon>
        <taxon>Violaceomyces</taxon>
    </lineage>
</organism>
<name>A0ACD0P762_9BASI</name>
<evidence type="ECO:0000313" key="2">
    <source>
        <dbReference type="Proteomes" id="UP000245626"/>
    </source>
</evidence>
<protein>
    <submittedName>
        <fullName evidence="1">Uncharacterized protein</fullName>
    </submittedName>
</protein>